<evidence type="ECO:0000256" key="4">
    <source>
        <dbReference type="ARBA" id="ARBA00022842"/>
    </source>
</evidence>
<keyword evidence="8" id="KW-1185">Reference proteome</keyword>
<dbReference type="Pfam" id="PF00480">
    <property type="entry name" value="ROK"/>
    <property type="match status" value="1"/>
</dbReference>
<proteinExistence type="predicted"/>
<keyword evidence="4" id="KW-0460">Magnesium</keyword>
<dbReference type="InterPro" id="IPR049874">
    <property type="entry name" value="ROK_cs"/>
</dbReference>
<dbReference type="EC" id="2.7.1.4" evidence="5"/>
<dbReference type="SUPFAM" id="SSF53067">
    <property type="entry name" value="Actin-like ATPase domain"/>
    <property type="match status" value="1"/>
</dbReference>
<name>A0ABT0AGU0_9SPHN</name>
<evidence type="ECO:0000313" key="7">
    <source>
        <dbReference type="EMBL" id="MCJ1962425.1"/>
    </source>
</evidence>
<reference evidence="7" key="1">
    <citation type="submission" date="2022-03" db="EMBL/GenBank/DDBJ databases">
        <title>Identification of a novel bacterium isolated from mangrove sediments.</title>
        <authorList>
            <person name="Pan X."/>
        </authorList>
    </citation>
    <scope>NUCLEOTIDE SEQUENCE</scope>
    <source>
        <strain evidence="7">B2637</strain>
    </source>
</reference>
<protein>
    <recommendedName>
        <fullName evidence="5">fructokinase</fullName>
        <ecNumber evidence="5">2.7.1.4</ecNumber>
    </recommendedName>
</protein>
<dbReference type="InterPro" id="IPR051804">
    <property type="entry name" value="Carb_Metab_Reg_Kinase/Isom"/>
</dbReference>
<comment type="catalytic activity">
    <reaction evidence="6">
        <text>D-fructose + ATP = D-fructose 6-phosphate + ADP + H(+)</text>
        <dbReference type="Rhea" id="RHEA:16125"/>
        <dbReference type="ChEBI" id="CHEBI:15378"/>
        <dbReference type="ChEBI" id="CHEBI:30616"/>
        <dbReference type="ChEBI" id="CHEBI:37721"/>
        <dbReference type="ChEBI" id="CHEBI:61527"/>
        <dbReference type="ChEBI" id="CHEBI:456216"/>
        <dbReference type="EC" id="2.7.1.4"/>
    </reaction>
</comment>
<evidence type="ECO:0000256" key="2">
    <source>
        <dbReference type="ARBA" id="ARBA00022723"/>
    </source>
</evidence>
<dbReference type="RefSeq" id="WP_243802361.1">
    <property type="nucleotide sequence ID" value="NZ_JALHAT010000040.1"/>
</dbReference>
<dbReference type="Gene3D" id="3.30.420.40">
    <property type="match status" value="2"/>
</dbReference>
<evidence type="ECO:0000256" key="3">
    <source>
        <dbReference type="ARBA" id="ARBA00022833"/>
    </source>
</evidence>
<dbReference type="Proteomes" id="UP001162802">
    <property type="component" value="Unassembled WGS sequence"/>
</dbReference>
<dbReference type="PANTHER" id="PTHR42742:SF3">
    <property type="entry name" value="FRUCTOKINASE"/>
    <property type="match status" value="1"/>
</dbReference>
<keyword evidence="2" id="KW-0479">Metal-binding</keyword>
<evidence type="ECO:0000313" key="8">
    <source>
        <dbReference type="Proteomes" id="UP001162802"/>
    </source>
</evidence>
<evidence type="ECO:0000256" key="6">
    <source>
        <dbReference type="ARBA" id="ARBA00048451"/>
    </source>
</evidence>
<organism evidence="7 8">
    <name type="scientific">Novosphingobium mangrovi</name>
    <name type="common">ex Hu et al. 2023</name>
    <dbReference type="NCBI Taxonomy" id="2930094"/>
    <lineage>
        <taxon>Bacteria</taxon>
        <taxon>Pseudomonadati</taxon>
        <taxon>Pseudomonadota</taxon>
        <taxon>Alphaproteobacteria</taxon>
        <taxon>Sphingomonadales</taxon>
        <taxon>Sphingomonadaceae</taxon>
        <taxon>Novosphingobium</taxon>
    </lineage>
</organism>
<gene>
    <name evidence="7" type="ORF">MTR65_17155</name>
</gene>
<accession>A0ABT0AGU0</accession>
<dbReference type="PANTHER" id="PTHR42742">
    <property type="entry name" value="TRANSCRIPTIONAL REPRESSOR MPRA"/>
    <property type="match status" value="1"/>
</dbReference>
<comment type="cofactor">
    <cofactor evidence="1">
        <name>Mg(2+)</name>
        <dbReference type="ChEBI" id="CHEBI:18420"/>
    </cofactor>
</comment>
<dbReference type="InterPro" id="IPR000600">
    <property type="entry name" value="ROK"/>
</dbReference>
<keyword evidence="3" id="KW-0862">Zinc</keyword>
<dbReference type="InterPro" id="IPR043129">
    <property type="entry name" value="ATPase_NBD"/>
</dbReference>
<comment type="caution">
    <text evidence="7">The sequence shown here is derived from an EMBL/GenBank/DDBJ whole genome shotgun (WGS) entry which is preliminary data.</text>
</comment>
<dbReference type="PROSITE" id="PS01125">
    <property type="entry name" value="ROK"/>
    <property type="match status" value="1"/>
</dbReference>
<dbReference type="EMBL" id="JALHAT010000040">
    <property type="protein sequence ID" value="MCJ1962425.1"/>
    <property type="molecule type" value="Genomic_DNA"/>
</dbReference>
<evidence type="ECO:0000256" key="1">
    <source>
        <dbReference type="ARBA" id="ARBA00001946"/>
    </source>
</evidence>
<evidence type="ECO:0000256" key="5">
    <source>
        <dbReference type="ARBA" id="ARBA00038887"/>
    </source>
</evidence>
<sequence length="301" mass="31565">MHRLAGIELGGTKTVVVLGQSGRIDERVEFGTRDPQATLDEALEVLSGWQDARALDALGIASFGPIRLDARATDYGRMLATPKPGWRGADVRGSFAKELGCPVGLDTDVNGAALGEYRHGAGKGCTSLVYVTIGTGIGGGVLVEGHQLHGSLHPELGHLRLRRARGDSFAGACRFHGDCVEGLLSGPALAARLGCHPGEVPAHDPRWEVIAQDLAELLVHLLLTLAPQRIIVGGGVSHRQRHLLTRAIDHVPHLLGGYLEDATPAVLAQRIVLPALGDDAGPTGALEIAARALAQRPGHAV</sequence>
<dbReference type="CDD" id="cd24067">
    <property type="entry name" value="ASKHA_NBD_ROK_BsFRK-like"/>
    <property type="match status" value="1"/>
</dbReference>